<keyword evidence="1" id="KW-0812">Transmembrane</keyword>
<sequence>MNSKKKEKGQSIIEFIVAVGIMLIVAGSGALSVLGALSANKQAKDHIQASAYAQEGLEAIRAVRNNSWDALENGNHGLTNTQGYWELSGNSDSQGKYTRVITIEDATIEEELQMDTKLITSRVTWNSTPTRQGNVEFTTYLTKWQTVRAFVPGSLTIGTCEDFCQTMDYNSGICRSHPGQCSVNFPYANQFCTQGPSQDTCCCIN</sequence>
<protein>
    <submittedName>
        <fullName evidence="2">Type II secretion system protein</fullName>
    </submittedName>
</protein>
<name>A0A7C1HCM4_UNCKA</name>
<reference evidence="2" key="1">
    <citation type="journal article" date="2020" name="mSystems">
        <title>Genome- and Community-Level Interaction Insights into Carbon Utilization and Element Cycling Functions of Hydrothermarchaeota in Hydrothermal Sediment.</title>
        <authorList>
            <person name="Zhou Z."/>
            <person name="Liu Y."/>
            <person name="Xu W."/>
            <person name="Pan J."/>
            <person name="Luo Z.H."/>
            <person name="Li M."/>
        </authorList>
    </citation>
    <scope>NUCLEOTIDE SEQUENCE [LARGE SCALE GENOMIC DNA]</scope>
    <source>
        <strain evidence="2">SpSt-1219</strain>
    </source>
</reference>
<accession>A0A7C1HCM4</accession>
<proteinExistence type="predicted"/>
<keyword evidence="1" id="KW-1133">Transmembrane helix</keyword>
<feature type="transmembrane region" description="Helical" evidence="1">
    <location>
        <begin position="12"/>
        <end position="37"/>
    </location>
</feature>
<dbReference type="EMBL" id="DSDM01000004">
    <property type="protein sequence ID" value="HDQ88534.1"/>
    <property type="molecule type" value="Genomic_DNA"/>
</dbReference>
<gene>
    <name evidence="2" type="ORF">ENN92_00050</name>
</gene>
<dbReference type="Proteomes" id="UP000886066">
    <property type="component" value="Unassembled WGS sequence"/>
</dbReference>
<organism evidence="2">
    <name type="scientific">candidate division WWE3 bacterium</name>
    <dbReference type="NCBI Taxonomy" id="2053526"/>
    <lineage>
        <taxon>Bacteria</taxon>
        <taxon>Katanobacteria</taxon>
    </lineage>
</organism>
<keyword evidence="1" id="KW-0472">Membrane</keyword>
<dbReference type="AlphaFoldDB" id="A0A7C1HCM4"/>
<evidence type="ECO:0000313" key="2">
    <source>
        <dbReference type="EMBL" id="HDQ88534.1"/>
    </source>
</evidence>
<comment type="caution">
    <text evidence="2">The sequence shown here is derived from an EMBL/GenBank/DDBJ whole genome shotgun (WGS) entry which is preliminary data.</text>
</comment>
<evidence type="ECO:0000256" key="1">
    <source>
        <dbReference type="SAM" id="Phobius"/>
    </source>
</evidence>